<proteinExistence type="predicted"/>
<evidence type="ECO:0000313" key="2">
    <source>
        <dbReference type="Proteomes" id="UP000077407"/>
    </source>
</evidence>
<dbReference type="EMBL" id="LITT01000064">
    <property type="protein sequence ID" value="OAA82887.1"/>
    <property type="molecule type" value="Genomic_DNA"/>
</dbReference>
<name>A0A168LAF7_9CLOT</name>
<gene>
    <name evidence="1" type="ORF">WY13_03955</name>
</gene>
<dbReference type="AlphaFoldDB" id="A0A168LAF7"/>
<protein>
    <submittedName>
        <fullName evidence="1">Uncharacterized protein</fullName>
    </submittedName>
</protein>
<evidence type="ECO:0000313" key="1">
    <source>
        <dbReference type="EMBL" id="OAA82887.1"/>
    </source>
</evidence>
<accession>A0A168LAF7</accession>
<comment type="caution">
    <text evidence="1">The sequence shown here is derived from an EMBL/GenBank/DDBJ whole genome shotgun (WGS) entry which is preliminary data.</text>
</comment>
<organism evidence="1 2">
    <name type="scientific">Clostridium ljungdahlii</name>
    <dbReference type="NCBI Taxonomy" id="1538"/>
    <lineage>
        <taxon>Bacteria</taxon>
        <taxon>Bacillati</taxon>
        <taxon>Bacillota</taxon>
        <taxon>Clostridia</taxon>
        <taxon>Eubacteriales</taxon>
        <taxon>Clostridiaceae</taxon>
        <taxon>Clostridium</taxon>
    </lineage>
</organism>
<sequence length="37" mass="4574">MIYLEVRKSFKVFILINNEVLDRYYIQFKLKGGYENE</sequence>
<dbReference type="PATRIC" id="fig|1538.10.peg.4030"/>
<dbReference type="Proteomes" id="UP000077407">
    <property type="component" value="Unassembled WGS sequence"/>
</dbReference>
<reference evidence="1 2" key="1">
    <citation type="journal article" date="2015" name="Biotechnol. Bioeng.">
        <title>Genome sequence and phenotypic characterization of Caulobacter segnis.</title>
        <authorList>
            <person name="Patel S."/>
            <person name="Fletcher B."/>
            <person name="Scott D.C."/>
            <person name="Ely B."/>
        </authorList>
    </citation>
    <scope>NUCLEOTIDE SEQUENCE [LARGE SCALE GENOMIC DNA]</scope>
    <source>
        <strain evidence="1 2">ERI-2</strain>
    </source>
</reference>